<dbReference type="OrthoDB" id="5332281at2759"/>
<reference evidence="1 2" key="1">
    <citation type="submission" date="2015-01" db="EMBL/GenBank/DDBJ databases">
        <title>The Genome Sequence of Rhinocladiella mackenzie CBS 650.93.</title>
        <authorList>
            <consortium name="The Broad Institute Genomics Platform"/>
            <person name="Cuomo C."/>
            <person name="de Hoog S."/>
            <person name="Gorbushina A."/>
            <person name="Stielow B."/>
            <person name="Teixiera M."/>
            <person name="Abouelleil A."/>
            <person name="Chapman S.B."/>
            <person name="Priest M."/>
            <person name="Young S.K."/>
            <person name="Wortman J."/>
            <person name="Nusbaum C."/>
            <person name="Birren B."/>
        </authorList>
    </citation>
    <scope>NUCLEOTIDE SEQUENCE [LARGE SCALE GENOMIC DNA]</scope>
    <source>
        <strain evidence="1 2">CBS 650.93</strain>
    </source>
</reference>
<proteinExistence type="predicted"/>
<dbReference type="RefSeq" id="XP_013273263.1">
    <property type="nucleotide sequence ID" value="XM_013417809.1"/>
</dbReference>
<dbReference type="VEuPathDB" id="FungiDB:Z518_04101"/>
<dbReference type="STRING" id="1442369.A0A0D2FVF6"/>
<keyword evidence="2" id="KW-1185">Reference proteome</keyword>
<organism evidence="1 2">
    <name type="scientific">Rhinocladiella mackenziei CBS 650.93</name>
    <dbReference type="NCBI Taxonomy" id="1442369"/>
    <lineage>
        <taxon>Eukaryota</taxon>
        <taxon>Fungi</taxon>
        <taxon>Dikarya</taxon>
        <taxon>Ascomycota</taxon>
        <taxon>Pezizomycotina</taxon>
        <taxon>Eurotiomycetes</taxon>
        <taxon>Chaetothyriomycetidae</taxon>
        <taxon>Chaetothyriales</taxon>
        <taxon>Herpotrichiellaceae</taxon>
        <taxon>Rhinocladiella</taxon>
    </lineage>
</organism>
<dbReference type="GeneID" id="25292172"/>
<evidence type="ECO:0000313" key="2">
    <source>
        <dbReference type="Proteomes" id="UP000053617"/>
    </source>
</evidence>
<dbReference type="HOGENOM" id="CLU_1016157_0_0_1"/>
<gene>
    <name evidence="1" type="ORF">Z518_04101</name>
</gene>
<accession>A0A0D2FVF6</accession>
<protein>
    <submittedName>
        <fullName evidence="1">Uncharacterized protein</fullName>
    </submittedName>
</protein>
<name>A0A0D2FVF6_9EURO</name>
<dbReference type="EMBL" id="KN847477">
    <property type="protein sequence ID" value="KIX06127.1"/>
    <property type="molecule type" value="Genomic_DNA"/>
</dbReference>
<evidence type="ECO:0000313" key="1">
    <source>
        <dbReference type="EMBL" id="KIX06127.1"/>
    </source>
</evidence>
<sequence>MLLKNLKEAGPWSLTARGWTKAEDALYSVDYIDSLDIHKLSSSLSKSANLVSPWDIPECYYMVFWFPSPPINRENYEIPDWTNPQHAINSFNTTESLQNELISNSVINMTISAVTNAFSVNTTCEPISYTFYDGSWKGTPRSKSSATMTGPAWRMVLIKQSTRASTAARPQKIPRTLNIIGTATFFTGTTTRTTLESPKFDGDWHLTTFPLAKGNRKNSSAPGSQVTDIASFWCNLNITPVHIDVTVNQPTRVVLGEQSILALAVKSVRSRLHH</sequence>
<dbReference type="Proteomes" id="UP000053617">
    <property type="component" value="Unassembled WGS sequence"/>
</dbReference>
<dbReference type="AlphaFoldDB" id="A0A0D2FVF6"/>